<name>H5SSK1_ACEAU</name>
<sequence>MRVRTAVVVATGVVVSLVVVALGMAYFLNGSKEDIAVATSGARVSGPDQDGYLWVQKTNKIWPTAEGTGQIGQAVLAISRPGTYTFHYKVTNSDFIYLKELWVFVFPEQALKDRGIITSKDFVAMQIFPFSPGYDAVLRFTITDPGRYRVAFGPYNGSFFLKGSLSATPRPRANLGLKLEGPDGRIVDLESAYDLTTWRAPDGTIYVQENAH</sequence>
<keyword evidence="1" id="KW-0472">Membrane</keyword>
<dbReference type="AlphaFoldDB" id="H5SSK1"/>
<evidence type="ECO:0000313" key="2">
    <source>
        <dbReference type="EMBL" id="BAL59137.1"/>
    </source>
</evidence>
<protein>
    <submittedName>
        <fullName evidence="2">Uncharacterized protein</fullName>
    </submittedName>
</protein>
<accession>H5SSK1</accession>
<gene>
    <name evidence="2" type="ORF">HGMM_OP3C292</name>
</gene>
<keyword evidence="1" id="KW-0812">Transmembrane</keyword>
<keyword evidence="1" id="KW-1133">Transmembrane helix</keyword>
<reference evidence="2" key="1">
    <citation type="journal article" date="2005" name="Environ. Microbiol.">
        <title>Genetic and functional properties of uncultivated thermophilic crenarchaeotes from a subsurface gold mine as revealed by analysis of genome fragments.</title>
        <authorList>
            <person name="Nunoura T."/>
            <person name="Hirayama H."/>
            <person name="Takami H."/>
            <person name="Oida H."/>
            <person name="Nishi S."/>
            <person name="Shimamura S."/>
            <person name="Suzuki Y."/>
            <person name="Inagaki F."/>
            <person name="Takai K."/>
            <person name="Nealson K.H."/>
            <person name="Horikoshi K."/>
        </authorList>
    </citation>
    <scope>NUCLEOTIDE SEQUENCE</scope>
</reference>
<proteinExistence type="predicted"/>
<evidence type="ECO:0000256" key="1">
    <source>
        <dbReference type="SAM" id="Phobius"/>
    </source>
</evidence>
<feature type="transmembrane region" description="Helical" evidence="1">
    <location>
        <begin position="7"/>
        <end position="28"/>
    </location>
</feature>
<organism evidence="2">
    <name type="scientific">Acetithermum autotrophicum</name>
    <dbReference type="NCBI Taxonomy" id="1446466"/>
    <lineage>
        <taxon>Bacteria</taxon>
        <taxon>Candidatus Bipolaricaulota</taxon>
        <taxon>Candidatus Acetithermum</taxon>
    </lineage>
</organism>
<reference evidence="2" key="2">
    <citation type="journal article" date="2012" name="PLoS ONE">
        <title>A Deeply Branching Thermophilic Bacterium with an Ancient Acetyl-CoA Pathway Dominates a Subsurface Ecosystem.</title>
        <authorList>
            <person name="Takami H."/>
            <person name="Noguchi H."/>
            <person name="Takaki Y."/>
            <person name="Uchiyama I."/>
            <person name="Toyoda A."/>
            <person name="Nishi S."/>
            <person name="Chee G.-J."/>
            <person name="Arai W."/>
            <person name="Nunoura T."/>
            <person name="Itoh T."/>
            <person name="Hattori M."/>
            <person name="Takai K."/>
        </authorList>
    </citation>
    <scope>NUCLEOTIDE SEQUENCE</scope>
</reference>
<dbReference type="EMBL" id="AP011802">
    <property type="protein sequence ID" value="BAL59137.1"/>
    <property type="molecule type" value="Genomic_DNA"/>
</dbReference>